<dbReference type="GO" id="GO:1904680">
    <property type="term" value="F:peptide transmembrane transporter activity"/>
    <property type="evidence" value="ECO:0007669"/>
    <property type="project" value="TreeGrafter"/>
</dbReference>
<dbReference type="InterPro" id="IPR039424">
    <property type="entry name" value="SBP_5"/>
</dbReference>
<accession>A0A5M3X8A9</accession>
<sequence>MLSPPVGEVRQWVATHLSQKTSGTNGDEFATTGAGAFPRHLRSVALEFPVPRPRPFLAAIASLAFAVACSPPSGPEPAASAPAAATTTLRIGLSAELGALDPNAFTGNFLMLDAIYEPLVTYGQDGKLEPGLAESWTVEEGGEQVTFNLRDGVKFTDGTPFDAAAVKWNFDRWVGNERFSFFRASQVIEKVEAPDPDTVRLTLSEPYEPLLQEMSIVRPVRLLSPKSAAADGKFQNPVGTGAWKLVSNAATGATLERNDEYWGTKPQLTKLEFKVIPDSQARIDALTNGELDLLGGSYLSPITPVEAQSLNGRDDVNLLTGAPDVSTMLGFNSDGPAGDKAVREAVIKAIDTASLAKALLAGQAEPAKRVFPPGVPDSGTDLPLGFDAAGAASTLEAAGYKLDGETRAKDGKPLSLRLLIPSTPAEGQLDPRAMASAIASELQKIGVGVEITPVDAAVYYDERAEGKYDITFFETLGAPYDPSSSIVSLFTDEARAPLWTTPAIEGLVDKALFAPDPAARGLAYQALYDAVAADAGFVPLVYRPRLWAVRGEVRGFDVPTTDVDLELTGVTIG</sequence>
<dbReference type="AlphaFoldDB" id="A0A5M3X8A9"/>
<evidence type="ECO:0000313" key="2">
    <source>
        <dbReference type="EMBL" id="GES17917.1"/>
    </source>
</evidence>
<dbReference type="Gene3D" id="3.10.105.10">
    <property type="entry name" value="Dipeptide-binding Protein, Domain 3"/>
    <property type="match status" value="1"/>
</dbReference>
<evidence type="ECO:0000313" key="3">
    <source>
        <dbReference type="Proteomes" id="UP000377595"/>
    </source>
</evidence>
<proteinExistence type="predicted"/>
<name>A0A5M3X8A9_9ACTN</name>
<dbReference type="InterPro" id="IPR030678">
    <property type="entry name" value="Peptide/Ni-bd"/>
</dbReference>
<reference evidence="2 3" key="1">
    <citation type="submission" date="2019-10" db="EMBL/GenBank/DDBJ databases">
        <title>Whole genome shotgun sequence of Acrocarpospora pleiomorpha NBRC 16267.</title>
        <authorList>
            <person name="Ichikawa N."/>
            <person name="Kimura A."/>
            <person name="Kitahashi Y."/>
            <person name="Komaki H."/>
            <person name="Oguchi A."/>
        </authorList>
    </citation>
    <scope>NUCLEOTIDE SEQUENCE [LARGE SCALE GENOMIC DNA]</scope>
    <source>
        <strain evidence="2 3">NBRC 16267</strain>
    </source>
</reference>
<comment type="caution">
    <text evidence="2">The sequence shown here is derived from an EMBL/GenBank/DDBJ whole genome shotgun (WGS) entry which is preliminary data.</text>
</comment>
<dbReference type="EMBL" id="BLAF01000005">
    <property type="protein sequence ID" value="GES17917.1"/>
    <property type="molecule type" value="Genomic_DNA"/>
</dbReference>
<dbReference type="PIRSF" id="PIRSF002741">
    <property type="entry name" value="MppA"/>
    <property type="match status" value="1"/>
</dbReference>
<gene>
    <name evidence="2" type="ORF">Aple_008120</name>
</gene>
<dbReference type="GO" id="GO:0015833">
    <property type="term" value="P:peptide transport"/>
    <property type="evidence" value="ECO:0007669"/>
    <property type="project" value="TreeGrafter"/>
</dbReference>
<dbReference type="PANTHER" id="PTHR30290">
    <property type="entry name" value="PERIPLASMIC BINDING COMPONENT OF ABC TRANSPORTER"/>
    <property type="match status" value="1"/>
</dbReference>
<feature type="domain" description="Solute-binding protein family 5" evidence="1">
    <location>
        <begin position="127"/>
        <end position="492"/>
    </location>
</feature>
<dbReference type="InterPro" id="IPR000914">
    <property type="entry name" value="SBP_5_dom"/>
</dbReference>
<dbReference type="GO" id="GO:0043190">
    <property type="term" value="C:ATP-binding cassette (ABC) transporter complex"/>
    <property type="evidence" value="ECO:0007669"/>
    <property type="project" value="InterPro"/>
</dbReference>
<protein>
    <submittedName>
        <fullName evidence="2">ABC transporter substrate-binding protein</fullName>
    </submittedName>
</protein>
<dbReference type="SUPFAM" id="SSF53850">
    <property type="entry name" value="Periplasmic binding protein-like II"/>
    <property type="match status" value="1"/>
</dbReference>
<keyword evidence="3" id="KW-1185">Reference proteome</keyword>
<dbReference type="Gene3D" id="3.40.190.10">
    <property type="entry name" value="Periplasmic binding protein-like II"/>
    <property type="match status" value="1"/>
</dbReference>
<evidence type="ECO:0000259" key="1">
    <source>
        <dbReference type="Pfam" id="PF00496"/>
    </source>
</evidence>
<dbReference type="Pfam" id="PF00496">
    <property type="entry name" value="SBP_bac_5"/>
    <property type="match status" value="1"/>
</dbReference>
<organism evidence="2 3">
    <name type="scientific">Acrocarpospora pleiomorpha</name>
    <dbReference type="NCBI Taxonomy" id="90975"/>
    <lineage>
        <taxon>Bacteria</taxon>
        <taxon>Bacillati</taxon>
        <taxon>Actinomycetota</taxon>
        <taxon>Actinomycetes</taxon>
        <taxon>Streptosporangiales</taxon>
        <taxon>Streptosporangiaceae</taxon>
        <taxon>Acrocarpospora</taxon>
    </lineage>
</organism>
<dbReference type="GO" id="GO:0030288">
    <property type="term" value="C:outer membrane-bounded periplasmic space"/>
    <property type="evidence" value="ECO:0007669"/>
    <property type="project" value="TreeGrafter"/>
</dbReference>
<dbReference type="PANTHER" id="PTHR30290:SF37">
    <property type="entry name" value="NICKEL-BINDING PERIPLASMIC PROTEIN"/>
    <property type="match status" value="1"/>
</dbReference>
<dbReference type="Proteomes" id="UP000377595">
    <property type="component" value="Unassembled WGS sequence"/>
</dbReference>